<keyword evidence="3" id="KW-1185">Reference proteome</keyword>
<dbReference type="GO" id="GO:0006152">
    <property type="term" value="P:purine nucleoside catabolic process"/>
    <property type="evidence" value="ECO:0007669"/>
    <property type="project" value="TreeGrafter"/>
</dbReference>
<gene>
    <name evidence="2" type="ORF">TSUD_32640</name>
</gene>
<accession>A0A2Z6LW03</accession>
<feature type="domain" description="CMP/dCMP-type deaminase" evidence="1">
    <location>
        <begin position="15"/>
        <end position="126"/>
    </location>
</feature>
<dbReference type="GO" id="GO:0047974">
    <property type="term" value="F:guanosine deaminase activity"/>
    <property type="evidence" value="ECO:0007669"/>
    <property type="project" value="TreeGrafter"/>
</dbReference>
<protein>
    <recommendedName>
        <fullName evidence="1">CMP/dCMP-type deaminase domain-containing protein</fullName>
    </recommendedName>
</protein>
<reference evidence="3" key="1">
    <citation type="journal article" date="2017" name="Front. Plant Sci.">
        <title>Climate Clever Clovers: New Paradigm to Reduce the Environmental Footprint of Ruminants by Breeding Low Methanogenic Forages Utilizing Haplotype Variation.</title>
        <authorList>
            <person name="Kaur P."/>
            <person name="Appels R."/>
            <person name="Bayer P.E."/>
            <person name="Keeble-Gagnere G."/>
            <person name="Wang J."/>
            <person name="Hirakawa H."/>
            <person name="Shirasawa K."/>
            <person name="Vercoe P."/>
            <person name="Stefanova K."/>
            <person name="Durmic Z."/>
            <person name="Nichols P."/>
            <person name="Revell C."/>
            <person name="Isobe S.N."/>
            <person name="Edwards D."/>
            <person name="Erskine W."/>
        </authorList>
    </citation>
    <scope>NUCLEOTIDE SEQUENCE [LARGE SCALE GENOMIC DNA]</scope>
    <source>
        <strain evidence="3">cv. Daliak</strain>
    </source>
</reference>
<evidence type="ECO:0000313" key="2">
    <source>
        <dbReference type="EMBL" id="GAU21433.1"/>
    </source>
</evidence>
<dbReference type="PANTHER" id="PTHR11079">
    <property type="entry name" value="CYTOSINE DEAMINASE FAMILY MEMBER"/>
    <property type="match status" value="1"/>
</dbReference>
<dbReference type="InterPro" id="IPR002125">
    <property type="entry name" value="CMP_dCMP_dom"/>
</dbReference>
<dbReference type="Proteomes" id="UP000242715">
    <property type="component" value="Unassembled WGS sequence"/>
</dbReference>
<dbReference type="Gene3D" id="3.40.140.10">
    <property type="entry name" value="Cytidine Deaminase, domain 2"/>
    <property type="match status" value="1"/>
</dbReference>
<dbReference type="Pfam" id="PF00383">
    <property type="entry name" value="dCMP_cyt_deam_1"/>
    <property type="match status" value="1"/>
</dbReference>
<dbReference type="PROSITE" id="PS51747">
    <property type="entry name" value="CYT_DCMP_DEAMINASES_2"/>
    <property type="match status" value="1"/>
</dbReference>
<dbReference type="AlphaFoldDB" id="A0A2Z6LW03"/>
<sequence length="126" mass="13598">MEQLDAAASANAAEDRDHKFLIIAIEEAYKGVECGDGRPYGAVIVRNDEVVVSCHNMVLRNKDPTAHAEITAIRERLVYGATAEAAGSIGFSSFIGDAWKDAGFPQLEIKKINDSAAEQVFENTKG</sequence>
<dbReference type="OrthoDB" id="408702at2759"/>
<feature type="non-terminal residue" evidence="2">
    <location>
        <position position="126"/>
    </location>
</feature>
<name>A0A2Z6LW03_TRISU</name>
<dbReference type="PANTHER" id="PTHR11079:SF200">
    <property type="entry name" value="CYTIDINE_DEOXYCYTIDYLATE DEAMINASE FAMILY PROTEIN"/>
    <property type="match status" value="1"/>
</dbReference>
<organism evidence="2 3">
    <name type="scientific">Trifolium subterraneum</name>
    <name type="common">Subterranean clover</name>
    <dbReference type="NCBI Taxonomy" id="3900"/>
    <lineage>
        <taxon>Eukaryota</taxon>
        <taxon>Viridiplantae</taxon>
        <taxon>Streptophyta</taxon>
        <taxon>Embryophyta</taxon>
        <taxon>Tracheophyta</taxon>
        <taxon>Spermatophyta</taxon>
        <taxon>Magnoliopsida</taxon>
        <taxon>eudicotyledons</taxon>
        <taxon>Gunneridae</taxon>
        <taxon>Pentapetalae</taxon>
        <taxon>rosids</taxon>
        <taxon>fabids</taxon>
        <taxon>Fabales</taxon>
        <taxon>Fabaceae</taxon>
        <taxon>Papilionoideae</taxon>
        <taxon>50 kb inversion clade</taxon>
        <taxon>NPAAA clade</taxon>
        <taxon>Hologalegina</taxon>
        <taxon>IRL clade</taxon>
        <taxon>Trifolieae</taxon>
        <taxon>Trifolium</taxon>
    </lineage>
</organism>
<dbReference type="EMBL" id="DF973229">
    <property type="protein sequence ID" value="GAU21433.1"/>
    <property type="molecule type" value="Genomic_DNA"/>
</dbReference>
<dbReference type="SUPFAM" id="SSF53927">
    <property type="entry name" value="Cytidine deaminase-like"/>
    <property type="match status" value="1"/>
</dbReference>
<proteinExistence type="predicted"/>
<evidence type="ECO:0000259" key="1">
    <source>
        <dbReference type="PROSITE" id="PS51747"/>
    </source>
</evidence>
<evidence type="ECO:0000313" key="3">
    <source>
        <dbReference type="Proteomes" id="UP000242715"/>
    </source>
</evidence>
<dbReference type="InterPro" id="IPR016193">
    <property type="entry name" value="Cytidine_deaminase-like"/>
</dbReference>